<evidence type="ECO:0000313" key="3">
    <source>
        <dbReference type="Proteomes" id="UP001285263"/>
    </source>
</evidence>
<keyword evidence="1" id="KW-0732">Signal</keyword>
<proteinExistence type="predicted"/>
<keyword evidence="3" id="KW-1185">Reference proteome</keyword>
<dbReference type="RefSeq" id="WP_320421470.1">
    <property type="nucleotide sequence ID" value="NZ_JAXCLA010000001.1"/>
</dbReference>
<sequence length="116" mass="12202">MSKTFRLFLLLLLAVLLPVRGALAAAMPCEPGAAIPGDMVAMAGEGHHEHHHREGAASSSAQDKCKHCAACVFSPMTASEAELPATPVPQGLRYPAWSVSVTAFLSDGLERPPRSV</sequence>
<organism evidence="2 3">
    <name type="scientific">Roseateles agri</name>
    <dbReference type="NCBI Taxonomy" id="3098619"/>
    <lineage>
        <taxon>Bacteria</taxon>
        <taxon>Pseudomonadati</taxon>
        <taxon>Pseudomonadota</taxon>
        <taxon>Betaproteobacteria</taxon>
        <taxon>Burkholderiales</taxon>
        <taxon>Sphaerotilaceae</taxon>
        <taxon>Roseateles</taxon>
    </lineage>
</organism>
<feature type="chain" id="PRO_5045214254" description="DUF2946 domain-containing protein" evidence="1">
    <location>
        <begin position="25"/>
        <end position="116"/>
    </location>
</feature>
<evidence type="ECO:0000313" key="2">
    <source>
        <dbReference type="EMBL" id="MDY0743571.1"/>
    </source>
</evidence>
<name>A0ABU5DBA8_9BURK</name>
<dbReference type="Proteomes" id="UP001285263">
    <property type="component" value="Unassembled WGS sequence"/>
</dbReference>
<evidence type="ECO:0000256" key="1">
    <source>
        <dbReference type="SAM" id="SignalP"/>
    </source>
</evidence>
<evidence type="ECO:0008006" key="4">
    <source>
        <dbReference type="Google" id="ProtNLM"/>
    </source>
</evidence>
<reference evidence="2 3" key="1">
    <citation type="submission" date="2023-11" db="EMBL/GenBank/DDBJ databases">
        <title>Paucibacter sp. nov., isolated from fresh soil in Korea.</title>
        <authorList>
            <person name="Le N.T.T."/>
        </authorList>
    </citation>
    <scope>NUCLEOTIDE SEQUENCE [LARGE SCALE GENOMIC DNA]</scope>
    <source>
        <strain evidence="2 3">R3-3</strain>
    </source>
</reference>
<protein>
    <recommendedName>
        <fullName evidence="4">DUF2946 domain-containing protein</fullName>
    </recommendedName>
</protein>
<comment type="caution">
    <text evidence="2">The sequence shown here is derived from an EMBL/GenBank/DDBJ whole genome shotgun (WGS) entry which is preliminary data.</text>
</comment>
<feature type="signal peptide" evidence="1">
    <location>
        <begin position="1"/>
        <end position="24"/>
    </location>
</feature>
<gene>
    <name evidence="2" type="ORF">SNE35_03600</name>
</gene>
<accession>A0ABU5DBA8</accession>
<dbReference type="EMBL" id="JAXCLA010000001">
    <property type="protein sequence ID" value="MDY0743571.1"/>
    <property type="molecule type" value="Genomic_DNA"/>
</dbReference>